<feature type="compositionally biased region" description="Polar residues" evidence="1">
    <location>
        <begin position="259"/>
        <end position="295"/>
    </location>
</feature>
<protein>
    <submittedName>
        <fullName evidence="2">Uncharacterized protein</fullName>
    </submittedName>
</protein>
<gene>
    <name evidence="2" type="ORF">FLONG3_3497</name>
</gene>
<organism evidence="2 3">
    <name type="scientific">Fusarium longipes</name>
    <dbReference type="NCBI Taxonomy" id="694270"/>
    <lineage>
        <taxon>Eukaryota</taxon>
        <taxon>Fungi</taxon>
        <taxon>Dikarya</taxon>
        <taxon>Ascomycota</taxon>
        <taxon>Pezizomycotina</taxon>
        <taxon>Sordariomycetes</taxon>
        <taxon>Hypocreomycetidae</taxon>
        <taxon>Hypocreales</taxon>
        <taxon>Nectriaceae</taxon>
        <taxon>Fusarium</taxon>
    </lineage>
</organism>
<keyword evidence="3" id="KW-1185">Reference proteome</keyword>
<name>A0A395T124_9HYPO</name>
<reference evidence="2 3" key="1">
    <citation type="journal article" date="2018" name="PLoS Pathog.">
        <title>Evolution of structural diversity of trichothecenes, a family of toxins produced by plant pathogenic and entomopathogenic fungi.</title>
        <authorList>
            <person name="Proctor R.H."/>
            <person name="McCormick S.P."/>
            <person name="Kim H.S."/>
            <person name="Cardoza R.E."/>
            <person name="Stanley A.M."/>
            <person name="Lindo L."/>
            <person name="Kelly A."/>
            <person name="Brown D.W."/>
            <person name="Lee T."/>
            <person name="Vaughan M.M."/>
            <person name="Alexander N.J."/>
            <person name="Busman M."/>
            <person name="Gutierrez S."/>
        </authorList>
    </citation>
    <scope>NUCLEOTIDE SEQUENCE [LARGE SCALE GENOMIC DNA]</scope>
    <source>
        <strain evidence="2 3">NRRL 20695</strain>
    </source>
</reference>
<evidence type="ECO:0000256" key="1">
    <source>
        <dbReference type="SAM" id="MobiDB-lite"/>
    </source>
</evidence>
<accession>A0A395T124</accession>
<feature type="region of interest" description="Disordered" evidence="1">
    <location>
        <begin position="425"/>
        <end position="456"/>
    </location>
</feature>
<feature type="region of interest" description="Disordered" evidence="1">
    <location>
        <begin position="84"/>
        <end position="115"/>
    </location>
</feature>
<feature type="compositionally biased region" description="Polar residues" evidence="1">
    <location>
        <begin position="235"/>
        <end position="252"/>
    </location>
</feature>
<feature type="region of interest" description="Disordered" evidence="1">
    <location>
        <begin position="176"/>
        <end position="295"/>
    </location>
</feature>
<sequence length="456" mass="51836">MNFTETNLKNASNHILWKWAVASNKWDYDWGIWVVLRALYYDTFDATGRSDHRKVSFLYSLACTKIAARYKTTRIIDADVPADYAPRPSEWDNQPTGSRLSSTNTHPNSDQGDQNAEAIPSITAITDQKDTSAATQSVLQALHQISIRSFNQFTPTKARQGRDVSFTFRMKLPASFDSAPAQHSNPKDTTIEPPTQTQPAFDATPSDSLFGERNWAIDQPWIPRRGTVPRPDQNRVGSATSNDPFAPSTTSHQPDKSKTCSSFNQCESSSTSPLQRGNTNTGDRNLPSSSAQSLNTTTYEQRLDAAKKDITRNLDATISKCLDSSRNELRELIEQKTTELEARIPTAEKLWDETKKLWEQSIEKRLELSDTSMHKNTLNLFNEFKANLRPWINREIERASQQSQDRFKTDLGPLIRDEVTKEVSRQLQSERKKKIDRKKRKLEELEMDEMTSPGDN</sequence>
<dbReference type="AlphaFoldDB" id="A0A395T124"/>
<evidence type="ECO:0000313" key="2">
    <source>
        <dbReference type="EMBL" id="RGP78361.1"/>
    </source>
</evidence>
<feature type="compositionally biased region" description="Basic residues" evidence="1">
    <location>
        <begin position="431"/>
        <end position="440"/>
    </location>
</feature>
<comment type="caution">
    <text evidence="2">The sequence shown here is derived from an EMBL/GenBank/DDBJ whole genome shotgun (WGS) entry which is preliminary data.</text>
</comment>
<dbReference type="OrthoDB" id="5106956at2759"/>
<dbReference type="Proteomes" id="UP000266234">
    <property type="component" value="Unassembled WGS sequence"/>
</dbReference>
<evidence type="ECO:0000313" key="3">
    <source>
        <dbReference type="Proteomes" id="UP000266234"/>
    </source>
</evidence>
<feature type="compositionally biased region" description="Polar residues" evidence="1">
    <location>
        <begin position="91"/>
        <end position="114"/>
    </location>
</feature>
<dbReference type="EMBL" id="PXOG01000070">
    <property type="protein sequence ID" value="RGP78361.1"/>
    <property type="molecule type" value="Genomic_DNA"/>
</dbReference>
<proteinExistence type="predicted"/>